<dbReference type="InterPro" id="IPR000048">
    <property type="entry name" value="IQ_motif_EF-hand-BS"/>
</dbReference>
<keyword evidence="4 9" id="KW-0067">ATP-binding</keyword>
<reference evidence="12" key="1">
    <citation type="submission" date="2022-01" db="EMBL/GenBank/DDBJ databases">
        <authorList>
            <person name="King R."/>
        </authorList>
    </citation>
    <scope>NUCLEOTIDE SEQUENCE</scope>
</reference>
<dbReference type="GO" id="GO:0007498">
    <property type="term" value="P:mesoderm development"/>
    <property type="evidence" value="ECO:0007669"/>
    <property type="project" value="UniProtKB-ARBA"/>
</dbReference>
<dbReference type="Pfam" id="PF00612">
    <property type="entry name" value="IQ"/>
    <property type="match status" value="2"/>
</dbReference>
<evidence type="ECO:0000259" key="10">
    <source>
        <dbReference type="PROSITE" id="PS51456"/>
    </source>
</evidence>
<keyword evidence="8 9" id="KW-0009">Actin-binding</keyword>
<dbReference type="GO" id="GO:0005886">
    <property type="term" value="C:plasma membrane"/>
    <property type="evidence" value="ECO:0007669"/>
    <property type="project" value="UniProtKB-SubCell"/>
</dbReference>
<dbReference type="InterPro" id="IPR010926">
    <property type="entry name" value="Myosin_TH1"/>
</dbReference>
<dbReference type="GO" id="GO:0006897">
    <property type="term" value="P:endocytosis"/>
    <property type="evidence" value="ECO:0007669"/>
    <property type="project" value="TreeGrafter"/>
</dbReference>
<feature type="region of interest" description="Actin-binding" evidence="9">
    <location>
        <begin position="567"/>
        <end position="589"/>
    </location>
</feature>
<dbReference type="GO" id="GO:0000146">
    <property type="term" value="F:microfilament motor activity"/>
    <property type="evidence" value="ECO:0007669"/>
    <property type="project" value="TreeGrafter"/>
</dbReference>
<protein>
    <recommendedName>
        <fullName evidence="14">Myosin-IB</fullName>
    </recommendedName>
</protein>
<evidence type="ECO:0000256" key="8">
    <source>
        <dbReference type="ARBA" id="ARBA00023203"/>
    </source>
</evidence>
<dbReference type="GO" id="GO:0048803">
    <property type="term" value="P:imaginal disc-derived male genitalia morphogenesis"/>
    <property type="evidence" value="ECO:0007669"/>
    <property type="project" value="UniProtKB-ARBA"/>
</dbReference>
<evidence type="ECO:0000256" key="4">
    <source>
        <dbReference type="ARBA" id="ARBA00022840"/>
    </source>
</evidence>
<keyword evidence="7 9" id="KW-0505">Motor protein</keyword>
<dbReference type="GO" id="GO:0030048">
    <property type="term" value="P:actin filament-based movement"/>
    <property type="evidence" value="ECO:0007669"/>
    <property type="project" value="TreeGrafter"/>
</dbReference>
<evidence type="ECO:0000256" key="3">
    <source>
        <dbReference type="ARBA" id="ARBA00022741"/>
    </source>
</evidence>
<dbReference type="FunFam" id="1.20.58.530:FF:000004">
    <property type="entry name" value="Unconventional myosin ID"/>
    <property type="match status" value="1"/>
</dbReference>
<dbReference type="PROSITE" id="PS50096">
    <property type="entry name" value="IQ"/>
    <property type="match status" value="1"/>
</dbReference>
<dbReference type="GO" id="GO:0005938">
    <property type="term" value="C:cell cortex"/>
    <property type="evidence" value="ECO:0007669"/>
    <property type="project" value="UniProtKB-ARBA"/>
</dbReference>
<dbReference type="SMART" id="SM00242">
    <property type="entry name" value="MYSc"/>
    <property type="match status" value="1"/>
</dbReference>
<dbReference type="InterPro" id="IPR001609">
    <property type="entry name" value="Myosin_head_motor_dom-like"/>
</dbReference>
<feature type="domain" description="Myosin motor" evidence="10">
    <location>
        <begin position="11"/>
        <end position="690"/>
    </location>
</feature>
<evidence type="ECO:0000313" key="12">
    <source>
        <dbReference type="EMBL" id="CAH1098535.1"/>
    </source>
</evidence>
<proteinExistence type="inferred from homology"/>
<sequence>MEHQLHDRDRVGVQDAVLLEDFNNQDVFVDNLQKRFKEHVIYTYIGPVLISVNPYMELNIYDKKSVKEYHNKHFFEVPPHIFAITNTAYTSLKDENREQCILISGESGSGKTEASKKVLQYIAEVTDHRGEVEKCKDKLIFSNPILEAFGNAKTNRNDNSSRFGKYMDIQFNFEGNPVGGNILNYLLEKSRVISQTPGERNFHIFYQLLAGANEDELNKLDLKRSLSSYYYLSSGQQNGSSGINDEKDFKEVKKALSTLDFTENEQMDLFAIISAILHMGNIGFTEEEGVSFIAKPEMVENVSKLLNCDKNLLKQALLERTIKTNNEELTTPLNRDLSVYARDALAKAVYDRVFTWLVKKINKSLQPKDNRRNVVMGILDIYGFEIFERNSFEQLCINFCNEKLQQLFIDLTLKSEQDEYEKEGIKWQHVEYFDNKIICDLIEEKHKGLIAYMDDECLRPGDPNDITLLAKLDKYLDYHAHYISHKKADIKLQKIMGRDEFRLIHYAGAVTYNVKSFIDKNNDLLFRDLREAMIRSKNGILQSVFLESEQQSKKRPETAITQFKYSVNNLMNILKDKEPSYIRCIKPNDSKRSDVFDFELVSHQVTYLGLMENLRVRRAGFAYRRDYQRFLKRYKCLCKETWPNYHGDAKDGVTKLIAALKFTEDEYQMGKTKIFIRHPKTLFSTEDAFQLKKHEIAAIIQSRWKGMVQRKKYLKMRESAIVVQKHIRRVLAKREADRRRKAAFTIRRFIKGFITRNDAPSDDNRSFLAMAKVEWLKRLAKNLPKHILRRTWPVPPYVCREASKKLESMYGAHMSRIYRLQLTPERKRHLELKVLAERIFKGKKKNYPDSLPYLFVEERVLEGSVPFKELYTSQLNGEKEVYSSNVVKFDRHGYKPRDRLMVISKQKFHLLDTKGSLKPKHCIPLNSLSFIITPENDDLLLVQIPEDLIKKDKGDLILQVPNLIEALTMIIDTVKDEKILRIVDKSSIEHNMKGKHGTIDIQHGDVPKIHKDKSGHLLIVVSP</sequence>
<evidence type="ECO:0008006" key="14">
    <source>
        <dbReference type="Google" id="ProtNLM"/>
    </source>
</evidence>
<dbReference type="SMART" id="SM00015">
    <property type="entry name" value="IQ"/>
    <property type="match status" value="3"/>
</dbReference>
<keyword evidence="6 9" id="KW-0518">Myosin</keyword>
<dbReference type="GO" id="GO:0016459">
    <property type="term" value="C:myosin complex"/>
    <property type="evidence" value="ECO:0007669"/>
    <property type="project" value="UniProtKB-KW"/>
</dbReference>
<dbReference type="CDD" id="cd01378">
    <property type="entry name" value="MYSc_Myo1"/>
    <property type="match status" value="1"/>
</dbReference>
<dbReference type="Gene3D" id="1.10.10.820">
    <property type="match status" value="1"/>
</dbReference>
<feature type="binding site" evidence="9">
    <location>
        <begin position="105"/>
        <end position="112"/>
    </location>
    <ligand>
        <name>ATP</name>
        <dbReference type="ChEBI" id="CHEBI:30616"/>
    </ligand>
</feature>
<evidence type="ECO:0000259" key="11">
    <source>
        <dbReference type="PROSITE" id="PS51757"/>
    </source>
</evidence>
<evidence type="ECO:0000256" key="9">
    <source>
        <dbReference type="PROSITE-ProRule" id="PRU00782"/>
    </source>
</evidence>
<feature type="domain" description="TH1" evidence="11">
    <location>
        <begin position="827"/>
        <end position="1023"/>
    </location>
</feature>
<dbReference type="GO" id="GO:0007368">
    <property type="term" value="P:determination of left/right symmetry"/>
    <property type="evidence" value="ECO:0007669"/>
    <property type="project" value="UniProtKB-ARBA"/>
</dbReference>
<dbReference type="PANTHER" id="PTHR13140:SF679">
    <property type="entry name" value="UNCONVENTIONAL MYOSIN IC"/>
    <property type="match status" value="1"/>
</dbReference>
<dbReference type="GO" id="GO:0005524">
    <property type="term" value="F:ATP binding"/>
    <property type="evidence" value="ECO:0007669"/>
    <property type="project" value="UniProtKB-UniRule"/>
</dbReference>
<dbReference type="Pfam" id="PF00063">
    <property type="entry name" value="Myosin_head"/>
    <property type="match status" value="1"/>
</dbReference>
<dbReference type="GO" id="GO:0007015">
    <property type="term" value="P:actin filament organization"/>
    <property type="evidence" value="ECO:0007669"/>
    <property type="project" value="TreeGrafter"/>
</dbReference>
<name>A0A9P0CFX6_9CUCU</name>
<dbReference type="GO" id="GO:0005902">
    <property type="term" value="C:microvillus"/>
    <property type="evidence" value="ECO:0007669"/>
    <property type="project" value="TreeGrafter"/>
</dbReference>
<keyword evidence="5" id="KW-0446">Lipid-binding</keyword>
<dbReference type="FunFam" id="1.10.10.820:FF:000001">
    <property type="entry name" value="Myosin heavy chain"/>
    <property type="match status" value="1"/>
</dbReference>
<evidence type="ECO:0000256" key="5">
    <source>
        <dbReference type="ARBA" id="ARBA00023121"/>
    </source>
</evidence>
<evidence type="ECO:0000313" key="13">
    <source>
        <dbReference type="Proteomes" id="UP001153636"/>
    </source>
</evidence>
<dbReference type="PRINTS" id="PR00193">
    <property type="entry name" value="MYOSINHEAVY"/>
</dbReference>
<dbReference type="AlphaFoldDB" id="A0A9P0CFX6"/>
<dbReference type="OrthoDB" id="6108017at2759"/>
<dbReference type="SUPFAM" id="SSF52540">
    <property type="entry name" value="P-loop containing nucleoside triphosphate hydrolases"/>
    <property type="match status" value="1"/>
</dbReference>
<comment type="similarity">
    <text evidence="2 9">Belongs to the TRAFAC class myosin-kinesin ATPase superfamily. Myosin family.</text>
</comment>
<dbReference type="Gene3D" id="1.20.5.190">
    <property type="match status" value="1"/>
</dbReference>
<dbReference type="GO" id="GO:0005546">
    <property type="term" value="F:phosphatidylinositol-4,5-bisphosphate binding"/>
    <property type="evidence" value="ECO:0007669"/>
    <property type="project" value="UniProtKB-ARBA"/>
</dbReference>
<dbReference type="InterPro" id="IPR036072">
    <property type="entry name" value="MYSc_Myo1"/>
</dbReference>
<keyword evidence="13" id="KW-1185">Reference proteome</keyword>
<accession>A0A9P0CFX6</accession>
<evidence type="ECO:0000256" key="2">
    <source>
        <dbReference type="ARBA" id="ARBA00008314"/>
    </source>
</evidence>
<dbReference type="Proteomes" id="UP001153636">
    <property type="component" value="Chromosome 1"/>
</dbReference>
<evidence type="ECO:0000256" key="1">
    <source>
        <dbReference type="ARBA" id="ARBA00004413"/>
    </source>
</evidence>
<dbReference type="Gene3D" id="6.20.240.20">
    <property type="match status" value="1"/>
</dbReference>
<dbReference type="PROSITE" id="PS51456">
    <property type="entry name" value="MYOSIN_MOTOR"/>
    <property type="match status" value="1"/>
</dbReference>
<dbReference type="Gene3D" id="1.20.58.530">
    <property type="match status" value="1"/>
</dbReference>
<dbReference type="PROSITE" id="PS51757">
    <property type="entry name" value="TH1"/>
    <property type="match status" value="1"/>
</dbReference>
<dbReference type="EMBL" id="OV651813">
    <property type="protein sequence ID" value="CAH1098535.1"/>
    <property type="molecule type" value="Genomic_DNA"/>
</dbReference>
<dbReference type="GO" id="GO:0051015">
    <property type="term" value="F:actin filament binding"/>
    <property type="evidence" value="ECO:0007669"/>
    <property type="project" value="TreeGrafter"/>
</dbReference>
<dbReference type="Gene3D" id="3.40.850.10">
    <property type="entry name" value="Kinesin motor domain"/>
    <property type="match status" value="1"/>
</dbReference>
<dbReference type="PANTHER" id="PTHR13140">
    <property type="entry name" value="MYOSIN"/>
    <property type="match status" value="1"/>
</dbReference>
<dbReference type="InterPro" id="IPR027417">
    <property type="entry name" value="P-loop_NTPase"/>
</dbReference>
<gene>
    <name evidence="12" type="ORF">PSYICH_LOCUS792</name>
</gene>
<evidence type="ECO:0000256" key="6">
    <source>
        <dbReference type="ARBA" id="ARBA00023123"/>
    </source>
</evidence>
<organism evidence="12 13">
    <name type="scientific">Psylliodes chrysocephalus</name>
    <dbReference type="NCBI Taxonomy" id="3402493"/>
    <lineage>
        <taxon>Eukaryota</taxon>
        <taxon>Metazoa</taxon>
        <taxon>Ecdysozoa</taxon>
        <taxon>Arthropoda</taxon>
        <taxon>Hexapoda</taxon>
        <taxon>Insecta</taxon>
        <taxon>Pterygota</taxon>
        <taxon>Neoptera</taxon>
        <taxon>Endopterygota</taxon>
        <taxon>Coleoptera</taxon>
        <taxon>Polyphaga</taxon>
        <taxon>Cucujiformia</taxon>
        <taxon>Chrysomeloidea</taxon>
        <taxon>Chrysomelidae</taxon>
        <taxon>Galerucinae</taxon>
        <taxon>Alticini</taxon>
        <taxon>Psylliodes</taxon>
    </lineage>
</organism>
<dbReference type="Pfam" id="PF06017">
    <property type="entry name" value="Myosin_TH1"/>
    <property type="match status" value="1"/>
</dbReference>
<keyword evidence="3 9" id="KW-0547">Nucleotide-binding</keyword>
<dbReference type="InterPro" id="IPR036961">
    <property type="entry name" value="Kinesin_motor_dom_sf"/>
</dbReference>
<dbReference type="Gene3D" id="1.20.120.720">
    <property type="entry name" value="Myosin VI head, motor domain, U50 subdomain"/>
    <property type="match status" value="1"/>
</dbReference>
<comment type="subcellular location">
    <subcellularLocation>
        <location evidence="1">Cell membrane</location>
        <topology evidence="1">Peripheral membrane protein</topology>
        <orientation evidence="1">Cytoplasmic side</orientation>
    </subcellularLocation>
</comment>
<evidence type="ECO:0000256" key="7">
    <source>
        <dbReference type="ARBA" id="ARBA00023175"/>
    </source>
</evidence>